<dbReference type="CDD" id="cd04590">
    <property type="entry name" value="CBS_pair_CorC_HlyC_assoc"/>
    <property type="match status" value="1"/>
</dbReference>
<comment type="subcellular location">
    <subcellularLocation>
        <location evidence="1">Membrane</location>
        <topology evidence="1">Multi-pass membrane protein</topology>
    </subcellularLocation>
</comment>
<evidence type="ECO:0000259" key="12">
    <source>
        <dbReference type="PROSITE" id="PS51846"/>
    </source>
</evidence>
<keyword evidence="14" id="KW-1185">Reference proteome</keyword>
<dbReference type="PANTHER" id="PTHR22777">
    <property type="entry name" value="HEMOLYSIN-RELATED"/>
    <property type="match status" value="1"/>
</dbReference>
<evidence type="ECO:0000256" key="9">
    <source>
        <dbReference type="SAM" id="MobiDB-lite"/>
    </source>
</evidence>
<feature type="compositionally biased region" description="Polar residues" evidence="9">
    <location>
        <begin position="361"/>
        <end position="383"/>
    </location>
</feature>
<evidence type="ECO:0000259" key="11">
    <source>
        <dbReference type="PROSITE" id="PS51371"/>
    </source>
</evidence>
<feature type="transmembrane region" description="Helical" evidence="10">
    <location>
        <begin position="87"/>
        <end position="107"/>
    </location>
</feature>
<feature type="transmembrane region" description="Helical" evidence="10">
    <location>
        <begin position="127"/>
        <end position="148"/>
    </location>
</feature>
<keyword evidence="2 8" id="KW-0812">Transmembrane</keyword>
<dbReference type="PROSITE" id="PS51846">
    <property type="entry name" value="CNNM"/>
    <property type="match status" value="1"/>
</dbReference>
<feature type="transmembrane region" description="Helical" evidence="10">
    <location>
        <begin position="58"/>
        <end position="80"/>
    </location>
</feature>
<dbReference type="Pfam" id="PF01595">
    <property type="entry name" value="CNNM"/>
    <property type="match status" value="1"/>
</dbReference>
<evidence type="ECO:0000256" key="2">
    <source>
        <dbReference type="ARBA" id="ARBA00022692"/>
    </source>
</evidence>
<reference evidence="13 14" key="1">
    <citation type="submission" date="2019-02" db="EMBL/GenBank/DDBJ databases">
        <title>Deep-cultivation of Planctomycetes and their phenomic and genomic characterization uncovers novel biology.</title>
        <authorList>
            <person name="Wiegand S."/>
            <person name="Jogler M."/>
            <person name="Boedeker C."/>
            <person name="Pinto D."/>
            <person name="Vollmers J."/>
            <person name="Rivas-Marin E."/>
            <person name="Kohn T."/>
            <person name="Peeters S.H."/>
            <person name="Heuer A."/>
            <person name="Rast P."/>
            <person name="Oberbeckmann S."/>
            <person name="Bunk B."/>
            <person name="Jeske O."/>
            <person name="Meyerdierks A."/>
            <person name="Storesund J.E."/>
            <person name="Kallscheuer N."/>
            <person name="Luecker S."/>
            <person name="Lage O.M."/>
            <person name="Pohl T."/>
            <person name="Merkel B.J."/>
            <person name="Hornburger P."/>
            <person name="Mueller R.-W."/>
            <person name="Bruemmer F."/>
            <person name="Labrenz M."/>
            <person name="Spormann A.M."/>
            <person name="Op den Camp H."/>
            <person name="Overmann J."/>
            <person name="Amann R."/>
            <person name="Jetten M.S.M."/>
            <person name="Mascher T."/>
            <person name="Medema M.H."/>
            <person name="Devos D.P."/>
            <person name="Kaster A.-K."/>
            <person name="Ovreas L."/>
            <person name="Rohde M."/>
            <person name="Galperin M.Y."/>
            <person name="Jogler C."/>
        </authorList>
    </citation>
    <scope>NUCLEOTIDE SEQUENCE [LARGE SCALE GENOMIC DNA]</scope>
    <source>
        <strain evidence="13 14">Pan216</strain>
    </source>
</reference>
<keyword evidence="6 8" id="KW-0472">Membrane</keyword>
<dbReference type="SUPFAM" id="SSF54631">
    <property type="entry name" value="CBS-domain pair"/>
    <property type="match status" value="1"/>
</dbReference>
<evidence type="ECO:0000256" key="4">
    <source>
        <dbReference type="ARBA" id="ARBA00022989"/>
    </source>
</evidence>
<evidence type="ECO:0000256" key="3">
    <source>
        <dbReference type="ARBA" id="ARBA00022737"/>
    </source>
</evidence>
<feature type="region of interest" description="Disordered" evidence="9">
    <location>
        <begin position="348"/>
        <end position="409"/>
    </location>
</feature>
<feature type="compositionally biased region" description="Basic and acidic residues" evidence="9">
    <location>
        <begin position="348"/>
        <end position="360"/>
    </location>
</feature>
<dbReference type="PANTHER" id="PTHR22777:SF4">
    <property type="entry name" value="UPF0053 PROTEIN SLL1254"/>
    <property type="match status" value="1"/>
</dbReference>
<dbReference type="KEGG" id="knv:Pan216_00240"/>
<evidence type="ECO:0000313" key="13">
    <source>
        <dbReference type="EMBL" id="QDU59197.1"/>
    </source>
</evidence>
<dbReference type="InterPro" id="IPR000644">
    <property type="entry name" value="CBS_dom"/>
</dbReference>
<dbReference type="OrthoDB" id="9798188at2"/>
<gene>
    <name evidence="13" type="primary">tlyC</name>
    <name evidence="13" type="ORF">Pan216_00240</name>
</gene>
<evidence type="ECO:0000256" key="1">
    <source>
        <dbReference type="ARBA" id="ARBA00004141"/>
    </source>
</evidence>
<dbReference type="GO" id="GO:0005886">
    <property type="term" value="C:plasma membrane"/>
    <property type="evidence" value="ECO:0007669"/>
    <property type="project" value="TreeGrafter"/>
</dbReference>
<proteinExistence type="predicted"/>
<accession>A0A518AWT0</accession>
<evidence type="ECO:0000256" key="8">
    <source>
        <dbReference type="PROSITE-ProRule" id="PRU01193"/>
    </source>
</evidence>
<dbReference type="AlphaFoldDB" id="A0A518AWT0"/>
<evidence type="ECO:0000313" key="14">
    <source>
        <dbReference type="Proteomes" id="UP000317093"/>
    </source>
</evidence>
<organism evidence="13 14">
    <name type="scientific">Kolteria novifilia</name>
    <dbReference type="NCBI Taxonomy" id="2527975"/>
    <lineage>
        <taxon>Bacteria</taxon>
        <taxon>Pseudomonadati</taxon>
        <taxon>Planctomycetota</taxon>
        <taxon>Planctomycetia</taxon>
        <taxon>Kolteriales</taxon>
        <taxon>Kolteriaceae</taxon>
        <taxon>Kolteria</taxon>
    </lineage>
</organism>
<feature type="domain" description="CNNM transmembrane" evidence="12">
    <location>
        <begin position="1"/>
        <end position="179"/>
    </location>
</feature>
<dbReference type="Gene3D" id="3.10.580.10">
    <property type="entry name" value="CBS-domain"/>
    <property type="match status" value="1"/>
</dbReference>
<keyword evidence="5 7" id="KW-0129">CBS domain</keyword>
<dbReference type="EMBL" id="CP036279">
    <property type="protein sequence ID" value="QDU59197.1"/>
    <property type="molecule type" value="Genomic_DNA"/>
</dbReference>
<evidence type="ECO:0000256" key="10">
    <source>
        <dbReference type="SAM" id="Phobius"/>
    </source>
</evidence>
<keyword evidence="4 8" id="KW-1133">Transmembrane helix</keyword>
<keyword evidence="3" id="KW-0677">Repeat</keyword>
<dbReference type="InterPro" id="IPR044751">
    <property type="entry name" value="Ion_transp-like_CBS"/>
</dbReference>
<evidence type="ECO:0000256" key="6">
    <source>
        <dbReference type="ARBA" id="ARBA00023136"/>
    </source>
</evidence>
<evidence type="ECO:0000256" key="7">
    <source>
        <dbReference type="PROSITE-ProRule" id="PRU00703"/>
    </source>
</evidence>
<sequence>MPAILTVAGITLLGSFICSLLEAVLYTVTPSQVELLRKRQVFGADLLARLRTDMQEPIAAILTINTITHTVGAAWCGALVGHNYGDFALGIFAAVFTLAILFVTEIVPKSLGVTYAYQMAPWIAWPIQVQIWLIWPVVKISALVMALFTQKDENLFPTEEEIMAMTRLAMKGGELRPQELAWVENSLRLDQVKAADLMTPRTVVYSLPADLPIEDVKERSRHWVHSRLPLTEDQDPDQIVGMVHRRDVFDAFVRPKPAVKTLRDIKRDLEFVPESMRGHQLLDKFIKEKRHMVGVISEYGGFEGVVTLEDVLECLLGDEIVDEHDRHADLQKVARERAKARAKELARIRAEERMLTKDASQDPSTDGETSSEETAPTNDQSLAISDADSGPKPSQPSDEPGPPSSNNNP</sequence>
<name>A0A518AWT0_9BACT</name>
<feature type="domain" description="CBS" evidence="11">
    <location>
        <begin position="265"/>
        <end position="323"/>
    </location>
</feature>
<dbReference type="InterPro" id="IPR002550">
    <property type="entry name" value="CNNM"/>
</dbReference>
<dbReference type="RefSeq" id="WP_145253207.1">
    <property type="nucleotide sequence ID" value="NZ_CP036279.1"/>
</dbReference>
<evidence type="ECO:0000256" key="5">
    <source>
        <dbReference type="ARBA" id="ARBA00023122"/>
    </source>
</evidence>
<dbReference type="Pfam" id="PF00571">
    <property type="entry name" value="CBS"/>
    <property type="match status" value="2"/>
</dbReference>
<dbReference type="PROSITE" id="PS51371">
    <property type="entry name" value="CBS"/>
    <property type="match status" value="2"/>
</dbReference>
<dbReference type="Proteomes" id="UP000317093">
    <property type="component" value="Chromosome"/>
</dbReference>
<feature type="domain" description="CBS" evidence="11">
    <location>
        <begin position="198"/>
        <end position="259"/>
    </location>
</feature>
<protein>
    <submittedName>
        <fullName evidence="13">Hemolysin C</fullName>
    </submittedName>
</protein>
<dbReference type="InterPro" id="IPR046342">
    <property type="entry name" value="CBS_dom_sf"/>
</dbReference>